<dbReference type="HOGENOM" id="CLU_083074_0_0_1"/>
<name>A0A0C3G5N3_PILCF</name>
<reference evidence="1 2" key="1">
    <citation type="submission" date="2014-04" db="EMBL/GenBank/DDBJ databases">
        <authorList>
            <consortium name="DOE Joint Genome Institute"/>
            <person name="Kuo A."/>
            <person name="Tarkka M."/>
            <person name="Buscot F."/>
            <person name="Kohler A."/>
            <person name="Nagy L.G."/>
            <person name="Floudas D."/>
            <person name="Copeland A."/>
            <person name="Barry K.W."/>
            <person name="Cichocki N."/>
            <person name="Veneault-Fourrey C."/>
            <person name="LaButti K."/>
            <person name="Lindquist E.A."/>
            <person name="Lipzen A."/>
            <person name="Lundell T."/>
            <person name="Morin E."/>
            <person name="Murat C."/>
            <person name="Sun H."/>
            <person name="Tunlid A."/>
            <person name="Henrissat B."/>
            <person name="Grigoriev I.V."/>
            <person name="Hibbett D.S."/>
            <person name="Martin F."/>
            <person name="Nordberg H.P."/>
            <person name="Cantor M.N."/>
            <person name="Hua S.X."/>
        </authorList>
    </citation>
    <scope>NUCLEOTIDE SEQUENCE [LARGE SCALE GENOMIC DNA]</scope>
    <source>
        <strain evidence="1 2">F 1598</strain>
    </source>
</reference>
<accession>A0A0C3G5N3</accession>
<evidence type="ECO:0000313" key="2">
    <source>
        <dbReference type="Proteomes" id="UP000054166"/>
    </source>
</evidence>
<sequence>EDFIKHFGSMSIVWSRKYKILTQFVPISVETDNTETIAQIEVDSGLNRGVIQWMMWAKPPAKCHTNQRVTHLIVYFDSAEVANHAIHNGLYIGSKSCAVKKVLREAQWCTKCQRYGHDNNAGAPHFAKDCKWLHDVCGGCGGNHRLIECPANLSTGSFCVNCNTPDHPVWDRNCEAFKFHCDKLSAIYKDHEYLYFVTDDISTWESTAVVPVLQGQMQVPNGNG</sequence>
<protein>
    <recommendedName>
        <fullName evidence="3">CCHC-type domain-containing protein</fullName>
    </recommendedName>
</protein>
<proteinExistence type="predicted"/>
<organism evidence="1 2">
    <name type="scientific">Piloderma croceum (strain F 1598)</name>
    <dbReference type="NCBI Taxonomy" id="765440"/>
    <lineage>
        <taxon>Eukaryota</taxon>
        <taxon>Fungi</taxon>
        <taxon>Dikarya</taxon>
        <taxon>Basidiomycota</taxon>
        <taxon>Agaricomycotina</taxon>
        <taxon>Agaricomycetes</taxon>
        <taxon>Agaricomycetidae</taxon>
        <taxon>Atheliales</taxon>
        <taxon>Atheliaceae</taxon>
        <taxon>Piloderma</taxon>
    </lineage>
</organism>
<evidence type="ECO:0008006" key="3">
    <source>
        <dbReference type="Google" id="ProtNLM"/>
    </source>
</evidence>
<feature type="non-terminal residue" evidence="1">
    <location>
        <position position="1"/>
    </location>
</feature>
<dbReference type="InParanoid" id="A0A0C3G5N3"/>
<dbReference type="AlphaFoldDB" id="A0A0C3G5N3"/>
<keyword evidence="2" id="KW-1185">Reference proteome</keyword>
<reference evidence="2" key="2">
    <citation type="submission" date="2015-01" db="EMBL/GenBank/DDBJ databases">
        <title>Evolutionary Origins and Diversification of the Mycorrhizal Mutualists.</title>
        <authorList>
            <consortium name="DOE Joint Genome Institute"/>
            <consortium name="Mycorrhizal Genomics Consortium"/>
            <person name="Kohler A."/>
            <person name="Kuo A."/>
            <person name="Nagy L.G."/>
            <person name="Floudas D."/>
            <person name="Copeland A."/>
            <person name="Barry K.W."/>
            <person name="Cichocki N."/>
            <person name="Veneault-Fourrey C."/>
            <person name="LaButti K."/>
            <person name="Lindquist E.A."/>
            <person name="Lipzen A."/>
            <person name="Lundell T."/>
            <person name="Morin E."/>
            <person name="Murat C."/>
            <person name="Riley R."/>
            <person name="Ohm R."/>
            <person name="Sun H."/>
            <person name="Tunlid A."/>
            <person name="Henrissat B."/>
            <person name="Grigoriev I.V."/>
            <person name="Hibbett D.S."/>
            <person name="Martin F."/>
        </authorList>
    </citation>
    <scope>NUCLEOTIDE SEQUENCE [LARGE SCALE GENOMIC DNA]</scope>
    <source>
        <strain evidence="2">F 1598</strain>
    </source>
</reference>
<evidence type="ECO:0000313" key="1">
    <source>
        <dbReference type="EMBL" id="KIM85956.1"/>
    </source>
</evidence>
<dbReference type="EMBL" id="KN832983">
    <property type="protein sequence ID" value="KIM85956.1"/>
    <property type="molecule type" value="Genomic_DNA"/>
</dbReference>
<dbReference type="STRING" id="765440.A0A0C3G5N3"/>
<dbReference type="Proteomes" id="UP000054166">
    <property type="component" value="Unassembled WGS sequence"/>
</dbReference>
<dbReference type="OrthoDB" id="4230923at2759"/>
<gene>
    <name evidence="1" type="ORF">PILCRDRAFT_65567</name>
</gene>